<protein>
    <submittedName>
        <fullName evidence="1">Uncharacterized protein</fullName>
    </submittedName>
</protein>
<sequence>MLDHVNSRWTSEKHLEHHLWSKIYDGANLFNLSDLLMGCKYVKPFSYRLSFIFV</sequence>
<comment type="caution">
    <text evidence="1">The sequence shown here is derived from an EMBL/GenBank/DDBJ whole genome shotgun (WGS) entry which is preliminary data.</text>
</comment>
<accession>A0A7J7NGW3</accession>
<name>A0A7J7NGW3_9MAGN</name>
<organism evidence="1 2">
    <name type="scientific">Kingdonia uniflora</name>
    <dbReference type="NCBI Taxonomy" id="39325"/>
    <lineage>
        <taxon>Eukaryota</taxon>
        <taxon>Viridiplantae</taxon>
        <taxon>Streptophyta</taxon>
        <taxon>Embryophyta</taxon>
        <taxon>Tracheophyta</taxon>
        <taxon>Spermatophyta</taxon>
        <taxon>Magnoliopsida</taxon>
        <taxon>Ranunculales</taxon>
        <taxon>Circaeasteraceae</taxon>
        <taxon>Kingdonia</taxon>
    </lineage>
</organism>
<evidence type="ECO:0000313" key="2">
    <source>
        <dbReference type="Proteomes" id="UP000541444"/>
    </source>
</evidence>
<gene>
    <name evidence="1" type="ORF">GIB67_038218</name>
</gene>
<dbReference type="AlphaFoldDB" id="A0A7J7NGW3"/>
<reference evidence="1 2" key="1">
    <citation type="journal article" date="2020" name="IScience">
        <title>Genome Sequencing of the Endangered Kingdonia uniflora (Circaeasteraceae, Ranunculales) Reveals Potential Mechanisms of Evolutionary Specialization.</title>
        <authorList>
            <person name="Sun Y."/>
            <person name="Deng T."/>
            <person name="Zhang A."/>
            <person name="Moore M.J."/>
            <person name="Landis J.B."/>
            <person name="Lin N."/>
            <person name="Zhang H."/>
            <person name="Zhang X."/>
            <person name="Huang J."/>
            <person name="Zhang X."/>
            <person name="Sun H."/>
            <person name="Wang H."/>
        </authorList>
    </citation>
    <scope>NUCLEOTIDE SEQUENCE [LARGE SCALE GENOMIC DNA]</scope>
    <source>
        <strain evidence="1">TB1705</strain>
        <tissue evidence="1">Leaf</tissue>
    </source>
</reference>
<proteinExistence type="predicted"/>
<dbReference type="EMBL" id="JACGCM010000790">
    <property type="protein sequence ID" value="KAF6166481.1"/>
    <property type="molecule type" value="Genomic_DNA"/>
</dbReference>
<keyword evidence="2" id="KW-1185">Reference proteome</keyword>
<dbReference type="Proteomes" id="UP000541444">
    <property type="component" value="Unassembled WGS sequence"/>
</dbReference>
<evidence type="ECO:0000313" key="1">
    <source>
        <dbReference type="EMBL" id="KAF6166481.1"/>
    </source>
</evidence>